<proteinExistence type="predicted"/>
<accession>A0ABD0KTV5</accession>
<evidence type="ECO:0000313" key="2">
    <source>
        <dbReference type="Proteomes" id="UP001519460"/>
    </source>
</evidence>
<protein>
    <submittedName>
        <fullName evidence="1">Uncharacterized protein</fullName>
    </submittedName>
</protein>
<sequence>CVCVLFPLSHNHMKNTACSAHTTACVYSHDSSDKVCSLMGNAEHIGNTGNIYRRSLGATGFTALGNAEGHLFTPPELVVSDCNIPICAASFVKQEAHLITTTRNLIARINQGAGYRTTEKTIVCTADGRAFVFAQITPIKQVAKKQGKAGSLLAEPRSDQWLVGTA</sequence>
<dbReference type="Proteomes" id="UP001519460">
    <property type="component" value="Unassembled WGS sequence"/>
</dbReference>
<feature type="non-terminal residue" evidence="1">
    <location>
        <position position="1"/>
    </location>
</feature>
<dbReference type="EMBL" id="JACVVK020000127">
    <property type="protein sequence ID" value="KAK7490344.1"/>
    <property type="molecule type" value="Genomic_DNA"/>
</dbReference>
<gene>
    <name evidence="1" type="ORF">BaRGS_00018323</name>
</gene>
<dbReference type="AlphaFoldDB" id="A0ABD0KTV5"/>
<name>A0ABD0KTV5_9CAEN</name>
<organism evidence="1 2">
    <name type="scientific">Batillaria attramentaria</name>
    <dbReference type="NCBI Taxonomy" id="370345"/>
    <lineage>
        <taxon>Eukaryota</taxon>
        <taxon>Metazoa</taxon>
        <taxon>Spiralia</taxon>
        <taxon>Lophotrochozoa</taxon>
        <taxon>Mollusca</taxon>
        <taxon>Gastropoda</taxon>
        <taxon>Caenogastropoda</taxon>
        <taxon>Sorbeoconcha</taxon>
        <taxon>Cerithioidea</taxon>
        <taxon>Batillariidae</taxon>
        <taxon>Batillaria</taxon>
    </lineage>
</organism>
<keyword evidence="2" id="KW-1185">Reference proteome</keyword>
<comment type="caution">
    <text evidence="1">The sequence shown here is derived from an EMBL/GenBank/DDBJ whole genome shotgun (WGS) entry which is preliminary data.</text>
</comment>
<evidence type="ECO:0000313" key="1">
    <source>
        <dbReference type="EMBL" id="KAK7490344.1"/>
    </source>
</evidence>
<reference evidence="1 2" key="1">
    <citation type="journal article" date="2023" name="Sci. Data">
        <title>Genome assembly of the Korean intertidal mud-creeper Batillaria attramentaria.</title>
        <authorList>
            <person name="Patra A.K."/>
            <person name="Ho P.T."/>
            <person name="Jun S."/>
            <person name="Lee S.J."/>
            <person name="Kim Y."/>
            <person name="Won Y.J."/>
        </authorList>
    </citation>
    <scope>NUCLEOTIDE SEQUENCE [LARGE SCALE GENOMIC DNA]</scope>
    <source>
        <strain evidence="1">Wonlab-2016</strain>
    </source>
</reference>